<feature type="domain" description="Carbohydrate kinase FGGY C-terminal" evidence="6">
    <location>
        <begin position="300"/>
        <end position="483"/>
    </location>
</feature>
<dbReference type="Proteomes" id="UP000695022">
    <property type="component" value="Unplaced"/>
</dbReference>
<dbReference type="PANTHER" id="PTHR10196">
    <property type="entry name" value="SUGAR KINASE"/>
    <property type="match status" value="1"/>
</dbReference>
<evidence type="ECO:0000256" key="1">
    <source>
        <dbReference type="ARBA" id="ARBA00009156"/>
    </source>
</evidence>
<reference evidence="8" key="1">
    <citation type="submission" date="2025-08" db="UniProtKB">
        <authorList>
            <consortium name="RefSeq"/>
        </authorList>
    </citation>
    <scope>IDENTIFICATION</scope>
</reference>
<evidence type="ECO:0000313" key="7">
    <source>
        <dbReference type="Proteomes" id="UP000695022"/>
    </source>
</evidence>
<evidence type="ECO:0000256" key="2">
    <source>
        <dbReference type="ARBA" id="ARBA00022679"/>
    </source>
</evidence>
<protein>
    <recommendedName>
        <fullName evidence="4">Xylulose kinase</fullName>
        <ecNumber evidence="4">2.7.1.17</ecNumber>
    </recommendedName>
</protein>
<evidence type="ECO:0000259" key="5">
    <source>
        <dbReference type="Pfam" id="PF00370"/>
    </source>
</evidence>
<keyword evidence="2 4" id="KW-0808">Transferase</keyword>
<proteinExistence type="inferred from homology"/>
<evidence type="ECO:0000256" key="4">
    <source>
        <dbReference type="RuleBase" id="RU367058"/>
    </source>
</evidence>
<sequence>MEQQTNVDCLFFGFEISTQQVKVIIVDNELNIQYKDTILFDTELPEFSTHAGVHIHDDRLTVTTPTALWVKAIDLALTKMKRSGVDFARIAAVSGTGQQHGSVYWAKEARATLQNLKAEKTLHDQLSASFSIPDSPLWMDSSTDKWCRRLESQLGGAQRLAFITGSSAQTRLTGNQIAKLYETESMGFSNTERISLVSSFGASIFLGDYAPIDYSDGSGMNLLDIWTKKWSTECLQACVPDGSLEAKLGAPVPSHSDVGPISQYMVDRYGFHPKCRVIAFTGDNPASLAGLLSGNRDIILSLGTSDTVFASLDKPNPHESCSAILVNPTNQYTYMGMLVWKNGSLTREKIRDSCAEGSWDTFDRLLKSTPAGNNGHIGIYFDEQEITPCANGVYRFNNQNALVYGFSAEVEVRAVIEGQMLARLSYCGDLGVEIRDDTKIIVTGGASSNEAILQVVADVFGAPVYVTSEPNSACLGCAYRAKHGWINSRSTYIPYYDVVTMSKLNMAVAAQPNPDATKLYKSMVQRYKKLEEQIVRH</sequence>
<dbReference type="InterPro" id="IPR043129">
    <property type="entry name" value="ATPase_NBD"/>
</dbReference>
<feature type="domain" description="Carbohydrate kinase FGGY N-terminal" evidence="5">
    <location>
        <begin position="137"/>
        <end position="290"/>
    </location>
</feature>
<dbReference type="SUPFAM" id="SSF53067">
    <property type="entry name" value="Actin-like ATPase domain"/>
    <property type="match status" value="2"/>
</dbReference>
<dbReference type="PANTHER" id="PTHR10196:SF57">
    <property type="entry name" value="XYLULOSE KINASE"/>
    <property type="match status" value="1"/>
</dbReference>
<dbReference type="Pfam" id="PF02782">
    <property type="entry name" value="FGGY_C"/>
    <property type="match status" value="1"/>
</dbReference>
<dbReference type="InterPro" id="IPR018485">
    <property type="entry name" value="FGGY_C"/>
</dbReference>
<evidence type="ECO:0000313" key="8">
    <source>
        <dbReference type="RefSeq" id="XP_014662344.1"/>
    </source>
</evidence>
<dbReference type="PIRSF" id="PIRSF000538">
    <property type="entry name" value="GlpK"/>
    <property type="match status" value="1"/>
</dbReference>
<keyword evidence="4" id="KW-0067">ATP-binding</keyword>
<name>A0ABM1DQX3_PRICU</name>
<dbReference type="Gene3D" id="3.30.420.40">
    <property type="match status" value="2"/>
</dbReference>
<comment type="catalytic activity">
    <reaction evidence="4">
        <text>D-xylulose + ATP = D-xylulose 5-phosphate + ADP + H(+)</text>
        <dbReference type="Rhea" id="RHEA:10964"/>
        <dbReference type="ChEBI" id="CHEBI:15378"/>
        <dbReference type="ChEBI" id="CHEBI:17140"/>
        <dbReference type="ChEBI" id="CHEBI:30616"/>
        <dbReference type="ChEBI" id="CHEBI:57737"/>
        <dbReference type="ChEBI" id="CHEBI:456216"/>
        <dbReference type="EC" id="2.7.1.17"/>
    </reaction>
</comment>
<comment type="function">
    <text evidence="4">Phosphorylates D-xylulose to produce D-xylulose 5-phosphate, a molecule that may play an important role in the regulation of glucose metabolism and lipogenesis.</text>
</comment>
<accession>A0ABM1DQX3</accession>
<gene>
    <name evidence="8" type="primary">LOC106805316</name>
</gene>
<keyword evidence="7" id="KW-1185">Reference proteome</keyword>
<evidence type="ECO:0000259" key="6">
    <source>
        <dbReference type="Pfam" id="PF02782"/>
    </source>
</evidence>
<keyword evidence="4" id="KW-0119">Carbohydrate metabolism</keyword>
<dbReference type="GeneID" id="106805316"/>
<dbReference type="InterPro" id="IPR000577">
    <property type="entry name" value="Carb_kinase_FGGY"/>
</dbReference>
<keyword evidence="4" id="KW-0547">Nucleotide-binding</keyword>
<dbReference type="CDD" id="cd07776">
    <property type="entry name" value="ASKHA_NBD_FGGY_SpXK-like"/>
    <property type="match status" value="1"/>
</dbReference>
<keyword evidence="4" id="KW-0859">Xylose metabolism</keyword>
<comment type="similarity">
    <text evidence="1 4">Belongs to the FGGY kinase family.</text>
</comment>
<dbReference type="InterPro" id="IPR018484">
    <property type="entry name" value="FGGY_N"/>
</dbReference>
<organism evidence="7 8">
    <name type="scientific">Priapulus caudatus</name>
    <name type="common">Priapulid worm</name>
    <dbReference type="NCBI Taxonomy" id="37621"/>
    <lineage>
        <taxon>Eukaryota</taxon>
        <taxon>Metazoa</taxon>
        <taxon>Ecdysozoa</taxon>
        <taxon>Scalidophora</taxon>
        <taxon>Priapulida</taxon>
        <taxon>Priapulimorpha</taxon>
        <taxon>Priapulimorphida</taxon>
        <taxon>Priapulidae</taxon>
        <taxon>Priapulus</taxon>
    </lineage>
</organism>
<keyword evidence="3 4" id="KW-0418">Kinase</keyword>
<evidence type="ECO:0000256" key="3">
    <source>
        <dbReference type="ARBA" id="ARBA00022777"/>
    </source>
</evidence>
<dbReference type="InterPro" id="IPR042024">
    <property type="entry name" value="D-XK_euk"/>
</dbReference>
<dbReference type="EC" id="2.7.1.17" evidence="4"/>
<dbReference type="RefSeq" id="XP_014662344.1">
    <property type="nucleotide sequence ID" value="XM_014806858.1"/>
</dbReference>
<dbReference type="Pfam" id="PF00370">
    <property type="entry name" value="FGGY_N"/>
    <property type="match status" value="1"/>
</dbReference>